<accession>A0A6J4RSR1</accession>
<keyword evidence="1" id="KW-1133">Transmembrane helix</keyword>
<keyword evidence="1" id="KW-0472">Membrane</keyword>
<gene>
    <name evidence="3" type="ORF">AVDCRST_MAG38-1729</name>
</gene>
<evidence type="ECO:0000313" key="3">
    <source>
        <dbReference type="EMBL" id="CAA9476771.1"/>
    </source>
</evidence>
<sequence>MRFGEFLRVTVLLSAAAATLLATQTVIQATGGSDPLVVYVSAFWWTGSVAVGLWLGRGAAASPPIAHLLATAHSQSMLPELRPGLVVLSRLWLLLVSTLAAVLVAFLLPQVSAVGAGFAMIWALAWRRQHQAVAAIEERDGVRFYVDRSSPLQSIRLVRTPGFGGSFLAVEGMGESDSAS</sequence>
<reference evidence="3" key="1">
    <citation type="submission" date="2020-02" db="EMBL/GenBank/DDBJ databases">
        <authorList>
            <person name="Meier V. D."/>
        </authorList>
    </citation>
    <scope>NUCLEOTIDE SEQUENCE</scope>
    <source>
        <strain evidence="3">AVDCRST_MAG38</strain>
    </source>
</reference>
<evidence type="ECO:0000256" key="2">
    <source>
        <dbReference type="SAM" id="SignalP"/>
    </source>
</evidence>
<feature type="transmembrane region" description="Helical" evidence="1">
    <location>
        <begin position="91"/>
        <end position="124"/>
    </location>
</feature>
<dbReference type="AlphaFoldDB" id="A0A6J4RSR1"/>
<keyword evidence="2" id="KW-0732">Signal</keyword>
<dbReference type="EMBL" id="CADCVJ010000147">
    <property type="protein sequence ID" value="CAA9476771.1"/>
    <property type="molecule type" value="Genomic_DNA"/>
</dbReference>
<name>A0A6J4RSR1_9ACTN</name>
<feature type="signal peptide" evidence="2">
    <location>
        <begin position="1"/>
        <end position="22"/>
    </location>
</feature>
<protein>
    <submittedName>
        <fullName evidence="3">Uncharacterized protein</fullName>
    </submittedName>
</protein>
<evidence type="ECO:0000256" key="1">
    <source>
        <dbReference type="SAM" id="Phobius"/>
    </source>
</evidence>
<proteinExistence type="predicted"/>
<feature type="chain" id="PRO_5038591560" evidence="2">
    <location>
        <begin position="23"/>
        <end position="180"/>
    </location>
</feature>
<keyword evidence="1" id="KW-0812">Transmembrane</keyword>
<organism evidence="3">
    <name type="scientific">uncultured Solirubrobacteraceae bacterium</name>
    <dbReference type="NCBI Taxonomy" id="1162706"/>
    <lineage>
        <taxon>Bacteria</taxon>
        <taxon>Bacillati</taxon>
        <taxon>Actinomycetota</taxon>
        <taxon>Thermoleophilia</taxon>
        <taxon>Solirubrobacterales</taxon>
        <taxon>Solirubrobacteraceae</taxon>
        <taxon>environmental samples</taxon>
    </lineage>
</organism>